<protein>
    <submittedName>
        <fullName evidence="1">Uncharacterized protein</fullName>
    </submittedName>
</protein>
<gene>
    <name evidence="1" type="ORF">WMY93_024920</name>
</gene>
<keyword evidence="2" id="KW-1185">Reference proteome</keyword>
<organism evidence="1 2">
    <name type="scientific">Mugilogobius chulae</name>
    <name type="common">yellowstripe goby</name>
    <dbReference type="NCBI Taxonomy" id="88201"/>
    <lineage>
        <taxon>Eukaryota</taxon>
        <taxon>Metazoa</taxon>
        <taxon>Chordata</taxon>
        <taxon>Craniata</taxon>
        <taxon>Vertebrata</taxon>
        <taxon>Euteleostomi</taxon>
        <taxon>Actinopterygii</taxon>
        <taxon>Neopterygii</taxon>
        <taxon>Teleostei</taxon>
        <taxon>Neoteleostei</taxon>
        <taxon>Acanthomorphata</taxon>
        <taxon>Gobiaria</taxon>
        <taxon>Gobiiformes</taxon>
        <taxon>Gobioidei</taxon>
        <taxon>Gobiidae</taxon>
        <taxon>Gobionellinae</taxon>
        <taxon>Mugilogobius</taxon>
    </lineage>
</organism>
<evidence type="ECO:0000313" key="1">
    <source>
        <dbReference type="EMBL" id="KAK7889360.1"/>
    </source>
</evidence>
<sequence>MLRQCHRQATSTVFQLERQSRLGIKCGAFAITLLAVPTGLKSSLSVGGGVFIRPGDTEEHGHPTWMGLTTPIPNVSSSWCAFWPPSPAQDQHVGRTLALTAPCFSQSQAGTQLLTWWKRSLTRPKEGTHTLK</sequence>
<dbReference type="EMBL" id="JBBPFD010000018">
    <property type="protein sequence ID" value="KAK7889360.1"/>
    <property type="molecule type" value="Genomic_DNA"/>
</dbReference>
<reference evidence="2" key="1">
    <citation type="submission" date="2024-04" db="EMBL/GenBank/DDBJ databases">
        <title>Salinicola lusitanus LLJ914,a marine bacterium isolated from the Okinawa Trough.</title>
        <authorList>
            <person name="Li J."/>
        </authorList>
    </citation>
    <scope>NUCLEOTIDE SEQUENCE [LARGE SCALE GENOMIC DNA]</scope>
</reference>
<proteinExistence type="predicted"/>
<comment type="caution">
    <text evidence="1">The sequence shown here is derived from an EMBL/GenBank/DDBJ whole genome shotgun (WGS) entry which is preliminary data.</text>
</comment>
<evidence type="ECO:0000313" key="2">
    <source>
        <dbReference type="Proteomes" id="UP001460270"/>
    </source>
</evidence>
<name>A0AAW0N0X4_9GOBI</name>
<dbReference type="AlphaFoldDB" id="A0AAW0N0X4"/>
<dbReference type="Proteomes" id="UP001460270">
    <property type="component" value="Unassembled WGS sequence"/>
</dbReference>
<accession>A0AAW0N0X4</accession>